<dbReference type="GO" id="GO:0032190">
    <property type="term" value="F:acrosin binding"/>
    <property type="evidence" value="ECO:0007669"/>
    <property type="project" value="TreeGrafter"/>
</dbReference>
<reference evidence="1 2" key="1">
    <citation type="journal article" date="2018" name="G3 (Bethesda)">
        <title>A High-Quality Reference Genome for the Invasive Mosquitofish Gambusia affinis Using a Chicago Library.</title>
        <authorList>
            <person name="Hoffberg S.L."/>
            <person name="Troendle N.J."/>
            <person name="Glenn T.C."/>
            <person name="Mahmud O."/>
            <person name="Louha S."/>
            <person name="Chalopin D."/>
            <person name="Bennetzen J.L."/>
            <person name="Mauricio R."/>
        </authorList>
    </citation>
    <scope>NUCLEOTIDE SEQUENCE [LARGE SCALE GENOMIC DNA]</scope>
    <source>
        <strain evidence="1">NE01/NJP1002.9</strain>
        <tissue evidence="1">Muscle</tissue>
    </source>
</reference>
<sequence>MFISCRLRATLKQKSPRRHNKVCFFHKPSFRWRSIEGDSALCECCNTDCSGLAGVKNHAIQRQMRRLRPTGQLDFFMLCINPTGPESC</sequence>
<dbReference type="PANTHER" id="PTHR11576">
    <property type="entry name" value="ZONA PELLUCIDA SPERM-BINDING PROTEIN 3"/>
    <property type="match status" value="1"/>
</dbReference>
<dbReference type="Proteomes" id="UP000250572">
    <property type="component" value="Unassembled WGS sequence"/>
</dbReference>
<accession>A0A315WAY3</accession>
<dbReference type="GO" id="GO:0007339">
    <property type="term" value="P:binding of sperm to zona pellucida"/>
    <property type="evidence" value="ECO:0007669"/>
    <property type="project" value="TreeGrafter"/>
</dbReference>
<proteinExistence type="predicted"/>
<dbReference type="EMBL" id="NHOQ01000105">
    <property type="protein sequence ID" value="PWA32921.1"/>
    <property type="molecule type" value="Genomic_DNA"/>
</dbReference>
<dbReference type="STRING" id="33528.ENSGAFP00000026113"/>
<protein>
    <submittedName>
        <fullName evidence="1">Uncharacterized protein</fullName>
    </submittedName>
</protein>
<feature type="non-terminal residue" evidence="1">
    <location>
        <position position="88"/>
    </location>
</feature>
<dbReference type="GO" id="GO:0031012">
    <property type="term" value="C:extracellular matrix"/>
    <property type="evidence" value="ECO:0007669"/>
    <property type="project" value="TreeGrafter"/>
</dbReference>
<dbReference type="AlphaFoldDB" id="A0A315WAY3"/>
<keyword evidence="2" id="KW-1185">Reference proteome</keyword>
<dbReference type="GO" id="GO:0035803">
    <property type="term" value="P:egg coat formation"/>
    <property type="evidence" value="ECO:0007669"/>
    <property type="project" value="TreeGrafter"/>
</dbReference>
<evidence type="ECO:0000313" key="2">
    <source>
        <dbReference type="Proteomes" id="UP000250572"/>
    </source>
</evidence>
<dbReference type="Gene3D" id="2.60.40.4100">
    <property type="entry name" value="Zona pellucida, ZP-C domain"/>
    <property type="match status" value="1"/>
</dbReference>
<gene>
    <name evidence="1" type="ORF">CCH79_00015538</name>
</gene>
<organism evidence="1 2">
    <name type="scientific">Gambusia affinis</name>
    <name type="common">Western mosquitofish</name>
    <name type="synonym">Heterandria affinis</name>
    <dbReference type="NCBI Taxonomy" id="33528"/>
    <lineage>
        <taxon>Eukaryota</taxon>
        <taxon>Metazoa</taxon>
        <taxon>Chordata</taxon>
        <taxon>Craniata</taxon>
        <taxon>Vertebrata</taxon>
        <taxon>Euteleostomi</taxon>
        <taxon>Actinopterygii</taxon>
        <taxon>Neopterygii</taxon>
        <taxon>Teleostei</taxon>
        <taxon>Neoteleostei</taxon>
        <taxon>Acanthomorphata</taxon>
        <taxon>Ovalentaria</taxon>
        <taxon>Atherinomorphae</taxon>
        <taxon>Cyprinodontiformes</taxon>
        <taxon>Poeciliidae</taxon>
        <taxon>Poeciliinae</taxon>
        <taxon>Gambusia</taxon>
    </lineage>
</organism>
<evidence type="ECO:0000313" key="1">
    <source>
        <dbReference type="EMBL" id="PWA32921.1"/>
    </source>
</evidence>
<comment type="caution">
    <text evidence="1">The sequence shown here is derived from an EMBL/GenBank/DDBJ whole genome shotgun (WGS) entry which is preliminary data.</text>
</comment>
<name>A0A315WAY3_GAMAF</name>
<dbReference type="PANTHER" id="PTHR11576:SF2">
    <property type="entry name" value="ZONA PELLUCIDA SPERM-BINDING PROTEIN 3"/>
    <property type="match status" value="1"/>
</dbReference>
<dbReference type="InterPro" id="IPR042235">
    <property type="entry name" value="ZP-C_dom"/>
</dbReference>
<dbReference type="GO" id="GO:2000344">
    <property type="term" value="P:positive regulation of acrosome reaction"/>
    <property type="evidence" value="ECO:0007669"/>
    <property type="project" value="TreeGrafter"/>
</dbReference>